<dbReference type="Pfam" id="PF04488">
    <property type="entry name" value="Gly_transf_sug"/>
    <property type="match status" value="1"/>
</dbReference>
<dbReference type="InterPro" id="IPR007577">
    <property type="entry name" value="GlycoTrfase_DXD_sugar-bd_CS"/>
</dbReference>
<reference evidence="2" key="1">
    <citation type="submission" date="2021-02" db="EMBL/GenBank/DDBJ databases">
        <title>Skermanella TT6 skin isolate.</title>
        <authorList>
            <person name="Lee K."/>
            <person name="Ganzorig M."/>
        </authorList>
    </citation>
    <scope>NUCLEOTIDE SEQUENCE</scope>
    <source>
        <strain evidence="2">TT6</strain>
    </source>
</reference>
<protein>
    <recommendedName>
        <fullName evidence="4">Glycosyl transferase-like sugar-binding protein</fullName>
    </recommendedName>
</protein>
<dbReference type="InterPro" id="IPR051706">
    <property type="entry name" value="Glycosyltransferase_domain"/>
</dbReference>
<gene>
    <name evidence="2" type="ORF">IGS68_31790</name>
</gene>
<evidence type="ECO:0008006" key="4">
    <source>
        <dbReference type="Google" id="ProtNLM"/>
    </source>
</evidence>
<dbReference type="EMBL" id="CP067422">
    <property type="protein sequence ID" value="QQP93608.1"/>
    <property type="molecule type" value="Genomic_DNA"/>
</dbReference>
<proteinExistence type="predicted"/>
<keyword evidence="3" id="KW-1185">Reference proteome</keyword>
<accession>A0ABX7BGU7</accession>
<dbReference type="RefSeq" id="WP_201083305.1">
    <property type="nucleotide sequence ID" value="NZ_CP067422.1"/>
</dbReference>
<geneLocation type="plasmid" evidence="2 3">
    <name>pTT6-2</name>
</geneLocation>
<dbReference type="Gene3D" id="3.90.550.20">
    <property type="match status" value="1"/>
</dbReference>
<dbReference type="PANTHER" id="PTHR32385:SF15">
    <property type="entry name" value="INOSITOL PHOSPHOCERAMIDE MANNOSYLTRANSFERASE 1"/>
    <property type="match status" value="1"/>
</dbReference>
<organism evidence="2 3">
    <name type="scientific">Skermanella cutis</name>
    <dbReference type="NCBI Taxonomy" id="2775420"/>
    <lineage>
        <taxon>Bacteria</taxon>
        <taxon>Pseudomonadati</taxon>
        <taxon>Pseudomonadota</taxon>
        <taxon>Alphaproteobacteria</taxon>
        <taxon>Rhodospirillales</taxon>
        <taxon>Azospirillaceae</taxon>
        <taxon>Skermanella</taxon>
    </lineage>
</organism>
<evidence type="ECO:0000256" key="1">
    <source>
        <dbReference type="ARBA" id="ARBA00022679"/>
    </source>
</evidence>
<keyword evidence="2" id="KW-0614">Plasmid</keyword>
<sequence length="247" mass="28196">MSIPRIIHQIWYQGEDQMPAKFRAFGDGWRRNHPDWSFHLWNETTMRAFMAENHAWFLPIYDGYPLNIQRIDAVRYFILHTLGGLYVDSDIESLKPIDTLVERPSLLLSRTVGYNNAIVGSVPGHRFWETVFEALKSNHRRPKRSPLNFLVDADALFVAHSTGPRLFTDCVRRSGVEADADTLVCPSWYFEPGTPAEVNGRITIDPDTSRSYGIHHMSQTWMSPGRRALDAALKPVMALARRFAAPG</sequence>
<dbReference type="InterPro" id="IPR029044">
    <property type="entry name" value="Nucleotide-diphossugar_trans"/>
</dbReference>
<dbReference type="SUPFAM" id="SSF53448">
    <property type="entry name" value="Nucleotide-diphospho-sugar transferases"/>
    <property type="match status" value="1"/>
</dbReference>
<evidence type="ECO:0000313" key="2">
    <source>
        <dbReference type="EMBL" id="QQP93608.1"/>
    </source>
</evidence>
<dbReference type="PANTHER" id="PTHR32385">
    <property type="entry name" value="MANNOSYL PHOSPHORYLINOSITOL CERAMIDE SYNTHASE"/>
    <property type="match status" value="1"/>
</dbReference>
<dbReference type="Proteomes" id="UP000595197">
    <property type="component" value="Plasmid pTT6-2"/>
</dbReference>
<evidence type="ECO:0000313" key="3">
    <source>
        <dbReference type="Proteomes" id="UP000595197"/>
    </source>
</evidence>
<keyword evidence="1" id="KW-0808">Transferase</keyword>
<name>A0ABX7BGU7_9PROT</name>